<protein>
    <submittedName>
        <fullName evidence="1">Uncharacterized protein</fullName>
    </submittedName>
</protein>
<comment type="caution">
    <text evidence="1">The sequence shown here is derived from an EMBL/GenBank/DDBJ whole genome shotgun (WGS) entry which is preliminary data.</text>
</comment>
<accession>A0A1Q9DRE9</accession>
<reference evidence="1 2" key="1">
    <citation type="submission" date="2016-02" db="EMBL/GenBank/DDBJ databases">
        <title>Genome analysis of coral dinoflagellate symbionts highlights evolutionary adaptations to a symbiotic lifestyle.</title>
        <authorList>
            <person name="Aranda M."/>
            <person name="Li Y."/>
            <person name="Liew Y.J."/>
            <person name="Baumgarten S."/>
            <person name="Simakov O."/>
            <person name="Wilson M."/>
            <person name="Piel J."/>
            <person name="Ashoor H."/>
            <person name="Bougouffa S."/>
            <person name="Bajic V.B."/>
            <person name="Ryu T."/>
            <person name="Ravasi T."/>
            <person name="Bayer T."/>
            <person name="Micklem G."/>
            <person name="Kim H."/>
            <person name="Bhak J."/>
            <person name="Lajeunesse T.C."/>
            <person name="Voolstra C.R."/>
        </authorList>
    </citation>
    <scope>NUCLEOTIDE SEQUENCE [LARGE SCALE GENOMIC DNA]</scope>
    <source>
        <strain evidence="1 2">CCMP2467</strain>
    </source>
</reference>
<gene>
    <name evidence="1" type="ORF">AK812_SmicGene19903</name>
</gene>
<evidence type="ECO:0000313" key="2">
    <source>
        <dbReference type="Proteomes" id="UP000186817"/>
    </source>
</evidence>
<keyword evidence="2" id="KW-1185">Reference proteome</keyword>
<dbReference type="EMBL" id="LSRX01000424">
    <property type="protein sequence ID" value="OLP97714.1"/>
    <property type="molecule type" value="Genomic_DNA"/>
</dbReference>
<dbReference type="AlphaFoldDB" id="A0A1Q9DRE9"/>
<dbReference type="Proteomes" id="UP000186817">
    <property type="component" value="Unassembled WGS sequence"/>
</dbReference>
<proteinExistence type="predicted"/>
<name>A0A1Q9DRE9_SYMMI</name>
<evidence type="ECO:0000313" key="1">
    <source>
        <dbReference type="EMBL" id="OLP97714.1"/>
    </source>
</evidence>
<sequence>MEASYHPAVKLKSLENMEPAISFAHGGIEVGAFLVSPAMQGRHSATGVVDLSTMKFGLRFAFGLLGTAKAESRKSAPESLKCKRSLLSVESIFEASFCAEFRGEFPNMVMAKLPSPPETGRPVSRD</sequence>
<organism evidence="1 2">
    <name type="scientific">Symbiodinium microadriaticum</name>
    <name type="common">Dinoflagellate</name>
    <name type="synonym">Zooxanthella microadriatica</name>
    <dbReference type="NCBI Taxonomy" id="2951"/>
    <lineage>
        <taxon>Eukaryota</taxon>
        <taxon>Sar</taxon>
        <taxon>Alveolata</taxon>
        <taxon>Dinophyceae</taxon>
        <taxon>Suessiales</taxon>
        <taxon>Symbiodiniaceae</taxon>
        <taxon>Symbiodinium</taxon>
    </lineage>
</organism>